<accession>A0ABQ3BMH8</accession>
<protein>
    <recommendedName>
        <fullName evidence="4">VWA domain-containing protein</fullName>
    </recommendedName>
</protein>
<organism evidence="2 3">
    <name type="scientific">Mesonia mobilis</name>
    <dbReference type="NCBI Taxonomy" id="369791"/>
    <lineage>
        <taxon>Bacteria</taxon>
        <taxon>Pseudomonadati</taxon>
        <taxon>Bacteroidota</taxon>
        <taxon>Flavobacteriia</taxon>
        <taxon>Flavobacteriales</taxon>
        <taxon>Flavobacteriaceae</taxon>
        <taxon>Mesonia</taxon>
    </lineage>
</organism>
<comment type="caution">
    <text evidence="2">The sequence shown here is derived from an EMBL/GenBank/DDBJ whole genome shotgun (WGS) entry which is preliminary data.</text>
</comment>
<name>A0ABQ3BMH8_9FLAO</name>
<evidence type="ECO:0000313" key="3">
    <source>
        <dbReference type="Proteomes" id="UP000615593"/>
    </source>
</evidence>
<dbReference type="EMBL" id="BMWY01000002">
    <property type="protein sequence ID" value="GGZ48701.1"/>
    <property type="molecule type" value="Genomic_DNA"/>
</dbReference>
<keyword evidence="1" id="KW-0812">Transmembrane</keyword>
<dbReference type="RefSeq" id="WP_027884057.1">
    <property type="nucleotide sequence ID" value="NZ_BMWY01000002.1"/>
</dbReference>
<dbReference type="InterPro" id="IPR036465">
    <property type="entry name" value="vWFA_dom_sf"/>
</dbReference>
<evidence type="ECO:0000313" key="2">
    <source>
        <dbReference type="EMBL" id="GGZ48701.1"/>
    </source>
</evidence>
<keyword evidence="3" id="KW-1185">Reference proteome</keyword>
<evidence type="ECO:0008006" key="4">
    <source>
        <dbReference type="Google" id="ProtNLM"/>
    </source>
</evidence>
<dbReference type="PANTHER" id="PTHR37947">
    <property type="entry name" value="BLL2462 PROTEIN"/>
    <property type="match status" value="1"/>
</dbReference>
<dbReference type="GeneID" id="94368409"/>
<gene>
    <name evidence="2" type="ORF">GCM10008088_07470</name>
</gene>
<dbReference type="Proteomes" id="UP000615593">
    <property type="component" value="Unassembled WGS sequence"/>
</dbReference>
<dbReference type="SUPFAM" id="SSF53300">
    <property type="entry name" value="vWA-like"/>
    <property type="match status" value="1"/>
</dbReference>
<evidence type="ECO:0000256" key="1">
    <source>
        <dbReference type="SAM" id="Phobius"/>
    </source>
</evidence>
<dbReference type="PANTHER" id="PTHR37947:SF1">
    <property type="entry name" value="BLL2462 PROTEIN"/>
    <property type="match status" value="1"/>
</dbReference>
<feature type="transmembrane region" description="Helical" evidence="1">
    <location>
        <begin position="6"/>
        <end position="24"/>
    </location>
</feature>
<sequence>MTVTNILFIILAAIIALVLVLVQYYFTKKNKRSKHWILFSALRFITYFSVFLLLINPKFTNTSYTLEKPSLAIAVDNSSSINYLGEKGEVLNLLNQLQQDEELTEAFSIETYSFGTNFTNADSLSFSEPQSNLHQAFSNLQQLYKNKTAPVVFISDGNQTYGQDFTYSAQQLKQPIFPVVVGDTTQYEDLKIGQLNANRYAFLNNKFPVEVFVNYSGNSAISRRFEIKQANQTLYSETISFSSNKTSAVIHATLPTNSVGVKTYSVAIQPLENEKNIENNTKNFAVEVIDEKTNVLLLSSILHPDLGAFKKSIEHNQQRAATIKNIEDDIDFGEYQLVVLYQPDENFARAYEQIERLGLNTLTVTGTKTNYQFLNRNQQVFTKQTTNQEEDYLAAYNENYSSFQFEDIGFDDFPPLKDKFGDLSFSTEVNPLLFQSIAGYDTETPLLATLEKGSKRHGFLFGENAWQWRAKSFLEEESFNTYDEFFGKLIQYLASNKRRERLRLDYNSFYNSGEDIVLQAQYFDKNYEFDTRGKLNLTVKNKETDASQIFPFLLRNNQYEVDLSNLPAGDYTFTAKVEGEQLSKSGSFTIVDFEVEKQFLNANLSAFQQLSDQIYFPNQFEEIKQQLLQSPEFKPIQKSKQEVSPLIDWVYLLAIIVFCLSSEWFLRKYYGLI</sequence>
<keyword evidence="1" id="KW-0472">Membrane</keyword>
<proteinExistence type="predicted"/>
<feature type="transmembrane region" description="Helical" evidence="1">
    <location>
        <begin position="36"/>
        <end position="55"/>
    </location>
</feature>
<keyword evidence="1" id="KW-1133">Transmembrane helix</keyword>
<reference evidence="3" key="1">
    <citation type="journal article" date="2019" name="Int. J. Syst. Evol. Microbiol.">
        <title>The Global Catalogue of Microorganisms (GCM) 10K type strain sequencing project: providing services to taxonomists for standard genome sequencing and annotation.</title>
        <authorList>
            <consortium name="The Broad Institute Genomics Platform"/>
            <consortium name="The Broad Institute Genome Sequencing Center for Infectious Disease"/>
            <person name="Wu L."/>
            <person name="Ma J."/>
        </authorList>
    </citation>
    <scope>NUCLEOTIDE SEQUENCE [LARGE SCALE GENOMIC DNA]</scope>
    <source>
        <strain evidence="3">KCTC 12708</strain>
    </source>
</reference>